<dbReference type="Pfam" id="PF10513">
    <property type="entry name" value="EPL1"/>
    <property type="match status" value="1"/>
</dbReference>
<name>A0ABR0K4D7_9EURO</name>
<dbReference type="InterPro" id="IPR024943">
    <property type="entry name" value="Enhancer_polycomb"/>
</dbReference>
<feature type="region of interest" description="Disordered" evidence="9">
    <location>
        <begin position="407"/>
        <end position="569"/>
    </location>
</feature>
<evidence type="ECO:0000256" key="3">
    <source>
        <dbReference type="ARBA" id="ARBA00023015"/>
    </source>
</evidence>
<dbReference type="EMBL" id="JAVRRG010000102">
    <property type="protein sequence ID" value="KAK5086050.1"/>
    <property type="molecule type" value="Genomic_DNA"/>
</dbReference>
<feature type="coiled-coil region" evidence="8">
    <location>
        <begin position="254"/>
        <end position="292"/>
    </location>
</feature>
<dbReference type="Proteomes" id="UP001345013">
    <property type="component" value="Unassembled WGS sequence"/>
</dbReference>
<protein>
    <recommendedName>
        <fullName evidence="7">Enhancer of polycomb-like protein</fullName>
    </recommendedName>
</protein>
<comment type="caution">
    <text evidence="11">The sequence shown here is derived from an EMBL/GenBank/DDBJ whole genome shotgun (WGS) entry which is preliminary data.</text>
</comment>
<feature type="compositionally biased region" description="Acidic residues" evidence="9">
    <location>
        <begin position="498"/>
        <end position="508"/>
    </location>
</feature>
<organism evidence="11 12">
    <name type="scientific">Lithohypha guttulata</name>
    <dbReference type="NCBI Taxonomy" id="1690604"/>
    <lineage>
        <taxon>Eukaryota</taxon>
        <taxon>Fungi</taxon>
        <taxon>Dikarya</taxon>
        <taxon>Ascomycota</taxon>
        <taxon>Pezizomycotina</taxon>
        <taxon>Eurotiomycetes</taxon>
        <taxon>Chaetothyriomycetidae</taxon>
        <taxon>Chaetothyriales</taxon>
        <taxon>Trichomeriaceae</taxon>
        <taxon>Lithohypha</taxon>
    </lineage>
</organism>
<evidence type="ECO:0000313" key="12">
    <source>
        <dbReference type="Proteomes" id="UP001345013"/>
    </source>
</evidence>
<proteinExistence type="inferred from homology"/>
<keyword evidence="8" id="KW-0175">Coiled coil</keyword>
<keyword evidence="4 7" id="KW-0804">Transcription</keyword>
<accession>A0ABR0K4D7</accession>
<feature type="domain" description="Enhancer of polycomb-like N-terminal" evidence="10">
    <location>
        <begin position="11"/>
        <end position="154"/>
    </location>
</feature>
<sequence length="569" mass="65232">MSRVTGRHTRPKKLTPKQNVHIFREEQVDAINDIDAVRNQVETGVEKAEESEYHLQQAIKASQVLKQDQKIKDAYIPTPPTISSDIQYDVLYPKGWQQPNTYIRSSATVEDCNPIPYCMDEEDELALKLLNGKLSGQPPMSEDQFEEVMSFFEETVSIEQPFAGVHNAPVMSLEDLLQHTTESTPDAVRTYPKSVYEHWSSRRIAKSNGAIPPQLQFESGKENDDADPYVCFRRREIRQTRKTRHRDLQSAEKLRKLRLELEQARELLRMVKQREQARKDQLEIDKQVFEQRQAFRELKRKLKQPGDDDLLITQKKPKIPVTMPPPDQQLGQQLVSARPGPELKTIEDLRAERQRAIENEIQLNVEKHIRWNEGYVDKTMFPLSPEKDRIFRDVDAQFLPAVTATYLPTPPASISEDEATVDKPAEEGDVEMKDVSRSSTPFRYATPDDEDDEKPPPPAFRRRIGRGGRVLVDRRFPFRNKQDRSSRDEEDRFKFDRDSDDEEDEDSLFDGSFMGQSTRQSNERSLLIARSTADTQAANARRLGAQPEQAIAGNAPPQPQQAQIAGGGS</sequence>
<evidence type="ECO:0000256" key="7">
    <source>
        <dbReference type="RuleBase" id="RU361124"/>
    </source>
</evidence>
<gene>
    <name evidence="11" type="primary">EPL1</name>
    <name evidence="11" type="ORF">LTR24_007125</name>
</gene>
<comment type="function">
    <text evidence="6">Component of the NuA4 histone acetyltransferase complex which is involved in transcriptional activation of selected genes principally by acetylation of nucleosomal histone H4 and H2A. The NuA4 complex is also involved in DNA repair. Involved in gene silencing by neighboring heterochromatin, blockage of the silencing spreading along the chromosome, and required for cell cycle progression through G2/M.</text>
</comment>
<feature type="compositionally biased region" description="Low complexity" evidence="9">
    <location>
        <begin position="549"/>
        <end position="569"/>
    </location>
</feature>
<evidence type="ECO:0000256" key="1">
    <source>
        <dbReference type="ARBA" id="ARBA00004123"/>
    </source>
</evidence>
<feature type="compositionally biased region" description="Polar residues" evidence="9">
    <location>
        <begin position="514"/>
        <end position="524"/>
    </location>
</feature>
<evidence type="ECO:0000259" key="10">
    <source>
        <dbReference type="Pfam" id="PF10513"/>
    </source>
</evidence>
<evidence type="ECO:0000256" key="8">
    <source>
        <dbReference type="SAM" id="Coils"/>
    </source>
</evidence>
<comment type="subcellular location">
    <subcellularLocation>
        <location evidence="1 7">Nucleus</location>
    </subcellularLocation>
</comment>
<evidence type="ECO:0000256" key="2">
    <source>
        <dbReference type="ARBA" id="ARBA00008035"/>
    </source>
</evidence>
<evidence type="ECO:0000256" key="6">
    <source>
        <dbReference type="ARBA" id="ARBA00025513"/>
    </source>
</evidence>
<reference evidence="11 12" key="1">
    <citation type="submission" date="2023-08" db="EMBL/GenBank/DDBJ databases">
        <title>Black Yeasts Isolated from many extreme environments.</title>
        <authorList>
            <person name="Coleine C."/>
            <person name="Stajich J.E."/>
            <person name="Selbmann L."/>
        </authorList>
    </citation>
    <scope>NUCLEOTIDE SEQUENCE [LARGE SCALE GENOMIC DNA]</scope>
    <source>
        <strain evidence="11 12">CCFEE 5885</strain>
    </source>
</reference>
<comment type="similarity">
    <text evidence="2 7">Belongs to the enhancer of polycomb family.</text>
</comment>
<keyword evidence="5 7" id="KW-0539">Nucleus</keyword>
<evidence type="ECO:0000256" key="5">
    <source>
        <dbReference type="ARBA" id="ARBA00023242"/>
    </source>
</evidence>
<feature type="compositionally biased region" description="Basic and acidic residues" evidence="9">
    <location>
        <begin position="420"/>
        <end position="436"/>
    </location>
</feature>
<dbReference type="InterPro" id="IPR019542">
    <property type="entry name" value="Enhancer_polycomb-like_N"/>
</dbReference>
<evidence type="ECO:0000313" key="11">
    <source>
        <dbReference type="EMBL" id="KAK5086050.1"/>
    </source>
</evidence>
<keyword evidence="3 7" id="KW-0805">Transcription regulation</keyword>
<evidence type="ECO:0000256" key="4">
    <source>
        <dbReference type="ARBA" id="ARBA00023163"/>
    </source>
</evidence>
<keyword evidence="12" id="KW-1185">Reference proteome</keyword>
<dbReference type="PANTHER" id="PTHR14898">
    <property type="entry name" value="ENHANCER OF POLYCOMB"/>
    <property type="match status" value="1"/>
</dbReference>
<feature type="compositionally biased region" description="Basic and acidic residues" evidence="9">
    <location>
        <begin position="471"/>
        <end position="497"/>
    </location>
</feature>
<evidence type="ECO:0000256" key="9">
    <source>
        <dbReference type="SAM" id="MobiDB-lite"/>
    </source>
</evidence>